<dbReference type="PANTHER" id="PTHR33392">
    <property type="entry name" value="POLYISOPRENYL-TEICHOIC ACID--PEPTIDOGLYCAN TEICHOIC ACID TRANSFERASE TAGU"/>
    <property type="match status" value="1"/>
</dbReference>
<evidence type="ECO:0000313" key="6">
    <source>
        <dbReference type="Proteomes" id="UP001185028"/>
    </source>
</evidence>
<evidence type="ECO:0000259" key="4">
    <source>
        <dbReference type="Pfam" id="PF03816"/>
    </source>
</evidence>
<dbReference type="Gene3D" id="3.40.630.190">
    <property type="entry name" value="LCP protein"/>
    <property type="match status" value="1"/>
</dbReference>
<keyword evidence="6" id="KW-1185">Reference proteome</keyword>
<keyword evidence="3" id="KW-0812">Transmembrane</keyword>
<accession>A0ABU1J4F0</accession>
<feature type="region of interest" description="Disordered" evidence="2">
    <location>
        <begin position="308"/>
        <end position="344"/>
    </location>
</feature>
<comment type="caution">
    <text evidence="5">The sequence shown here is derived from an EMBL/GenBank/DDBJ whole genome shotgun (WGS) entry which is preliminary data.</text>
</comment>
<feature type="compositionally biased region" description="Basic and acidic residues" evidence="2">
    <location>
        <begin position="308"/>
        <end position="330"/>
    </location>
</feature>
<dbReference type="PANTHER" id="PTHR33392:SF6">
    <property type="entry name" value="POLYISOPRENYL-TEICHOIC ACID--PEPTIDOGLYCAN TEICHOIC ACID TRANSFERASE TAGU"/>
    <property type="match status" value="1"/>
</dbReference>
<reference evidence="5 6" key="1">
    <citation type="submission" date="2023-07" db="EMBL/GenBank/DDBJ databases">
        <title>Genomic Encyclopedia of Type Strains, Phase IV (KMG-IV): sequencing the most valuable type-strain genomes for metagenomic binning, comparative biology and taxonomic classification.</title>
        <authorList>
            <person name="Goeker M."/>
        </authorList>
    </citation>
    <scope>NUCLEOTIDE SEQUENCE [LARGE SCALE GENOMIC DNA]</scope>
    <source>
        <strain evidence="5 6">DSM 22170</strain>
    </source>
</reference>
<evidence type="ECO:0000256" key="3">
    <source>
        <dbReference type="SAM" id="Phobius"/>
    </source>
</evidence>
<dbReference type="Pfam" id="PF03816">
    <property type="entry name" value="LytR_cpsA_psr"/>
    <property type="match status" value="1"/>
</dbReference>
<dbReference type="EMBL" id="JAVDQH010000027">
    <property type="protein sequence ID" value="MDR6246384.1"/>
    <property type="molecule type" value="Genomic_DNA"/>
</dbReference>
<feature type="transmembrane region" description="Helical" evidence="3">
    <location>
        <begin position="7"/>
        <end position="26"/>
    </location>
</feature>
<dbReference type="InterPro" id="IPR050922">
    <property type="entry name" value="LytR/CpsA/Psr_CW_biosynth"/>
</dbReference>
<sequence length="344" mass="39175">MTRKQKIGTGIATACLLLLASVWIWWKPISATMFDWFVADSLETQLQQTYQPVRQMGGEQEETEPAIVMTEPFSILLVGSDQRENEKARSDTLIYAVVRPLENRILLISIPRDTYTEIVGRDRMDKINHAYAFGGIKMTMDTVEHFLDEKLNYYASINFHGLVDAVDALGGVKLPIEKDIVNRDPNHEQFTIKANKPIYSGQEALYYVRYREDSDFNRTKRQQIFLQAMADQAFQLKQLDRVPELLNIMGDNFKTDMRPELLTGILSQLLRTGEPQVEAFTIAGDGKKIDGVYYDIPHEDELKEAKQLIDDWMSKEGPDAKPSEPTKDAAEGSTETVTSKSEVR</sequence>
<dbReference type="NCBIfam" id="TIGR00350">
    <property type="entry name" value="lytR_cpsA_psr"/>
    <property type="match status" value="1"/>
</dbReference>
<dbReference type="InterPro" id="IPR004474">
    <property type="entry name" value="LytR_CpsA_psr"/>
</dbReference>
<feature type="compositionally biased region" description="Polar residues" evidence="2">
    <location>
        <begin position="333"/>
        <end position="344"/>
    </location>
</feature>
<keyword evidence="3" id="KW-1133">Transmembrane helix</keyword>
<name>A0ABU1J4F0_9BACL</name>
<evidence type="ECO:0000313" key="5">
    <source>
        <dbReference type="EMBL" id="MDR6246384.1"/>
    </source>
</evidence>
<evidence type="ECO:0000256" key="2">
    <source>
        <dbReference type="SAM" id="MobiDB-lite"/>
    </source>
</evidence>
<dbReference type="Proteomes" id="UP001185028">
    <property type="component" value="Unassembled WGS sequence"/>
</dbReference>
<comment type="similarity">
    <text evidence="1">Belongs to the LytR/CpsA/Psr (LCP) family.</text>
</comment>
<dbReference type="RefSeq" id="WP_188778324.1">
    <property type="nucleotide sequence ID" value="NZ_BMMB01000016.1"/>
</dbReference>
<gene>
    <name evidence="5" type="ORF">JOC58_004315</name>
</gene>
<organism evidence="5 6">
    <name type="scientific">Paenibacillus hunanensis</name>
    <dbReference type="NCBI Taxonomy" id="539262"/>
    <lineage>
        <taxon>Bacteria</taxon>
        <taxon>Bacillati</taxon>
        <taxon>Bacillota</taxon>
        <taxon>Bacilli</taxon>
        <taxon>Bacillales</taxon>
        <taxon>Paenibacillaceae</taxon>
        <taxon>Paenibacillus</taxon>
    </lineage>
</organism>
<evidence type="ECO:0000256" key="1">
    <source>
        <dbReference type="ARBA" id="ARBA00006068"/>
    </source>
</evidence>
<proteinExistence type="inferred from homology"/>
<feature type="domain" description="Cell envelope-related transcriptional attenuator" evidence="4">
    <location>
        <begin position="89"/>
        <end position="233"/>
    </location>
</feature>
<keyword evidence="3" id="KW-0472">Membrane</keyword>
<protein>
    <submittedName>
        <fullName evidence="5">LCP family protein required for cell wall assembly</fullName>
    </submittedName>
</protein>